<name>A0AAW2K5G2_SESRA</name>
<comment type="caution">
    <text evidence="2">The sequence shown here is derived from an EMBL/GenBank/DDBJ whole genome shotgun (WGS) entry which is preliminary data.</text>
</comment>
<sequence length="70" mass="7485">MAHPPLHSEIIIGALPEIASLVADSADSANSSELTRPSHPVQQQKQQKQQKTAAYKILCRGSQGLIPAAR</sequence>
<evidence type="ECO:0000256" key="1">
    <source>
        <dbReference type="SAM" id="MobiDB-lite"/>
    </source>
</evidence>
<feature type="compositionally biased region" description="Low complexity" evidence="1">
    <location>
        <begin position="42"/>
        <end position="51"/>
    </location>
</feature>
<dbReference type="EMBL" id="JACGWJ010000030">
    <property type="protein sequence ID" value="KAL0301638.1"/>
    <property type="molecule type" value="Genomic_DNA"/>
</dbReference>
<reference evidence="2" key="1">
    <citation type="submission" date="2020-06" db="EMBL/GenBank/DDBJ databases">
        <authorList>
            <person name="Li T."/>
            <person name="Hu X."/>
            <person name="Zhang T."/>
            <person name="Song X."/>
            <person name="Zhang H."/>
            <person name="Dai N."/>
            <person name="Sheng W."/>
            <person name="Hou X."/>
            <person name="Wei L."/>
        </authorList>
    </citation>
    <scope>NUCLEOTIDE SEQUENCE</scope>
    <source>
        <strain evidence="2">G02</strain>
        <tissue evidence="2">Leaf</tissue>
    </source>
</reference>
<dbReference type="AlphaFoldDB" id="A0AAW2K5G2"/>
<accession>A0AAW2K5G2</accession>
<protein>
    <submittedName>
        <fullName evidence="2">Uncharacterized protein</fullName>
    </submittedName>
</protein>
<gene>
    <name evidence="2" type="ORF">Sradi_6440600</name>
</gene>
<reference evidence="2" key="2">
    <citation type="journal article" date="2024" name="Plant">
        <title>Genomic evolution and insights into agronomic trait innovations of Sesamum species.</title>
        <authorList>
            <person name="Miao H."/>
            <person name="Wang L."/>
            <person name="Qu L."/>
            <person name="Liu H."/>
            <person name="Sun Y."/>
            <person name="Le M."/>
            <person name="Wang Q."/>
            <person name="Wei S."/>
            <person name="Zheng Y."/>
            <person name="Lin W."/>
            <person name="Duan Y."/>
            <person name="Cao H."/>
            <person name="Xiong S."/>
            <person name="Wang X."/>
            <person name="Wei L."/>
            <person name="Li C."/>
            <person name="Ma Q."/>
            <person name="Ju M."/>
            <person name="Zhao R."/>
            <person name="Li G."/>
            <person name="Mu C."/>
            <person name="Tian Q."/>
            <person name="Mei H."/>
            <person name="Zhang T."/>
            <person name="Gao T."/>
            <person name="Zhang H."/>
        </authorList>
    </citation>
    <scope>NUCLEOTIDE SEQUENCE</scope>
    <source>
        <strain evidence="2">G02</strain>
    </source>
</reference>
<proteinExistence type="predicted"/>
<evidence type="ECO:0000313" key="2">
    <source>
        <dbReference type="EMBL" id="KAL0301638.1"/>
    </source>
</evidence>
<organism evidence="2">
    <name type="scientific">Sesamum radiatum</name>
    <name type="common">Black benniseed</name>
    <dbReference type="NCBI Taxonomy" id="300843"/>
    <lineage>
        <taxon>Eukaryota</taxon>
        <taxon>Viridiplantae</taxon>
        <taxon>Streptophyta</taxon>
        <taxon>Embryophyta</taxon>
        <taxon>Tracheophyta</taxon>
        <taxon>Spermatophyta</taxon>
        <taxon>Magnoliopsida</taxon>
        <taxon>eudicotyledons</taxon>
        <taxon>Gunneridae</taxon>
        <taxon>Pentapetalae</taxon>
        <taxon>asterids</taxon>
        <taxon>lamiids</taxon>
        <taxon>Lamiales</taxon>
        <taxon>Pedaliaceae</taxon>
        <taxon>Sesamum</taxon>
    </lineage>
</organism>
<feature type="region of interest" description="Disordered" evidence="1">
    <location>
        <begin position="26"/>
        <end position="53"/>
    </location>
</feature>